<dbReference type="Proteomes" id="UP000593591">
    <property type="component" value="Chromosome"/>
</dbReference>
<reference evidence="1 2" key="1">
    <citation type="submission" date="2018-08" db="EMBL/GenBank/DDBJ databases">
        <title>The first complete genome of Treponema rectale (CHPAT), a commensal spirochete of the bovine rectum.</title>
        <authorList>
            <person name="Staton G.J."/>
            <person name="Clegg S.R."/>
            <person name="Carter S.D."/>
            <person name="Radford A.D."/>
            <person name="Darby A."/>
            <person name="Hall N."/>
            <person name="Birtles R.J."/>
            <person name="Evans N.J."/>
        </authorList>
    </citation>
    <scope>NUCLEOTIDE SEQUENCE [LARGE SCALE GENOMIC DNA]</scope>
    <source>
        <strain evidence="1 2">CHPA</strain>
    </source>
</reference>
<name>A0A7M1XIU0_9SPIR</name>
<dbReference type="EMBL" id="CP031517">
    <property type="protein sequence ID" value="QOS39516.1"/>
    <property type="molecule type" value="Genomic_DNA"/>
</dbReference>
<protein>
    <submittedName>
        <fullName evidence="1">Uncharacterized protein</fullName>
    </submittedName>
</protein>
<proteinExistence type="predicted"/>
<accession>A0A7M1XIU0</accession>
<organism evidence="1 2">
    <name type="scientific">Treponema rectale</name>
    <dbReference type="NCBI Taxonomy" id="744512"/>
    <lineage>
        <taxon>Bacteria</taxon>
        <taxon>Pseudomonadati</taxon>
        <taxon>Spirochaetota</taxon>
        <taxon>Spirochaetia</taxon>
        <taxon>Spirochaetales</taxon>
        <taxon>Treponemataceae</taxon>
        <taxon>Treponema</taxon>
    </lineage>
</organism>
<sequence>MYLDKIIDINEIYKEILHSDNGLTLKYAKGRTSSSYTTYMAVFEKRMFKNGQVATASLLFVIGENSMTVDVITGGGGKVAFDLSDSVNRNFYEKIIKTLELLGFTKEAQDEYVSY</sequence>
<gene>
    <name evidence="1" type="ORF">DYE49_03200</name>
</gene>
<dbReference type="KEGG" id="trc:DYE49_03200"/>
<evidence type="ECO:0000313" key="1">
    <source>
        <dbReference type="EMBL" id="QOS39516.1"/>
    </source>
</evidence>
<dbReference type="AlphaFoldDB" id="A0A7M1XIU0"/>
<evidence type="ECO:0000313" key="2">
    <source>
        <dbReference type="Proteomes" id="UP000593591"/>
    </source>
</evidence>